<protein>
    <recommendedName>
        <fullName evidence="1">Bacteriophage tail tape measure C-terminal domain-containing protein</fullName>
    </recommendedName>
</protein>
<dbReference type="EMBL" id="BSNK01000001">
    <property type="protein sequence ID" value="GLQ22770.1"/>
    <property type="molecule type" value="Genomic_DNA"/>
</dbReference>
<gene>
    <name evidence="2" type="ORF">GCM10007853_06440</name>
</gene>
<feature type="domain" description="Bacteriophage tail tape measure C-terminal" evidence="1">
    <location>
        <begin position="16"/>
        <end position="76"/>
    </location>
</feature>
<dbReference type="RefSeq" id="WP_284387484.1">
    <property type="nucleotide sequence ID" value="NZ_BSNK01000001.1"/>
</dbReference>
<keyword evidence="3" id="KW-1185">Reference proteome</keyword>
<evidence type="ECO:0000259" key="1">
    <source>
        <dbReference type="Pfam" id="PF09718"/>
    </source>
</evidence>
<name>A0ABQ5V5V7_9PROT</name>
<evidence type="ECO:0000313" key="3">
    <source>
        <dbReference type="Proteomes" id="UP001161391"/>
    </source>
</evidence>
<evidence type="ECO:0000313" key="2">
    <source>
        <dbReference type="EMBL" id="GLQ22770.1"/>
    </source>
</evidence>
<reference evidence="2" key="2">
    <citation type="submission" date="2023-01" db="EMBL/GenBank/DDBJ databases">
        <title>Draft genome sequence of Algimonas ampicilliniresistens strain NBRC 108219.</title>
        <authorList>
            <person name="Sun Q."/>
            <person name="Mori K."/>
        </authorList>
    </citation>
    <scope>NUCLEOTIDE SEQUENCE</scope>
    <source>
        <strain evidence="2">NBRC 108219</strain>
    </source>
</reference>
<accession>A0ABQ5V5V7</accession>
<sequence>MTDLDEAADAIAAFDAAPAVQSAGEIADAFEAAGARISRSLENAARNGELSFNGMAETVLSDLARLAVGELIEAPLNALVDSLTNGLGKASSNTTVNLNVSGSSDPVGFRRSEGQIAATLARAVSLGQQRI</sequence>
<dbReference type="InterPro" id="IPR006431">
    <property type="entry name" value="Phage_tape_meas_C"/>
</dbReference>
<comment type="caution">
    <text evidence="2">The sequence shown here is derived from an EMBL/GenBank/DDBJ whole genome shotgun (WGS) entry which is preliminary data.</text>
</comment>
<dbReference type="Proteomes" id="UP001161391">
    <property type="component" value="Unassembled WGS sequence"/>
</dbReference>
<proteinExistence type="predicted"/>
<reference evidence="2" key="1">
    <citation type="journal article" date="2014" name="Int. J. Syst. Evol. Microbiol.">
        <title>Complete genome of a new Firmicutes species belonging to the dominant human colonic microbiota ('Ruminococcus bicirculans') reveals two chromosomes and a selective capacity to utilize plant glucans.</title>
        <authorList>
            <consortium name="NISC Comparative Sequencing Program"/>
            <person name="Wegmann U."/>
            <person name="Louis P."/>
            <person name="Goesmann A."/>
            <person name="Henrissat B."/>
            <person name="Duncan S.H."/>
            <person name="Flint H.J."/>
        </authorList>
    </citation>
    <scope>NUCLEOTIDE SEQUENCE</scope>
    <source>
        <strain evidence="2">NBRC 108219</strain>
    </source>
</reference>
<organism evidence="2 3">
    <name type="scientific">Algimonas ampicilliniresistens</name>
    <dbReference type="NCBI Taxonomy" id="1298735"/>
    <lineage>
        <taxon>Bacteria</taxon>
        <taxon>Pseudomonadati</taxon>
        <taxon>Pseudomonadota</taxon>
        <taxon>Alphaproteobacteria</taxon>
        <taxon>Maricaulales</taxon>
        <taxon>Robiginitomaculaceae</taxon>
        <taxon>Algimonas</taxon>
    </lineage>
</organism>
<dbReference type="Pfam" id="PF09718">
    <property type="entry name" value="Tape_meas_lam_C"/>
    <property type="match status" value="1"/>
</dbReference>